<keyword evidence="3" id="KW-0805">Transcription regulation</keyword>
<evidence type="ECO:0000256" key="3">
    <source>
        <dbReference type="ARBA" id="ARBA00023015"/>
    </source>
</evidence>
<dbReference type="OrthoDB" id="9802426at2"/>
<evidence type="ECO:0000256" key="1">
    <source>
        <dbReference type="ARBA" id="ARBA00022553"/>
    </source>
</evidence>
<keyword evidence="5" id="KW-0804">Transcription</keyword>
<organism evidence="10 11">
    <name type="scientific">Bradyrhizobium niftali</name>
    <dbReference type="NCBI Taxonomy" id="2560055"/>
    <lineage>
        <taxon>Bacteria</taxon>
        <taxon>Pseudomonadati</taxon>
        <taxon>Pseudomonadota</taxon>
        <taxon>Alphaproteobacteria</taxon>
        <taxon>Hyphomicrobiales</taxon>
        <taxon>Nitrobacteraceae</taxon>
        <taxon>Bradyrhizobium</taxon>
    </lineage>
</organism>
<dbReference type="InterPro" id="IPR036388">
    <property type="entry name" value="WH-like_DNA-bd_sf"/>
</dbReference>
<dbReference type="FunFam" id="3.40.50.2300:FF:000002">
    <property type="entry name" value="DNA-binding response regulator PhoP"/>
    <property type="match status" value="1"/>
</dbReference>
<dbReference type="RefSeq" id="WP_135173009.1">
    <property type="nucleotide sequence ID" value="NZ_SPQT01000001.1"/>
</dbReference>
<dbReference type="GO" id="GO:0032993">
    <property type="term" value="C:protein-DNA complex"/>
    <property type="evidence" value="ECO:0007669"/>
    <property type="project" value="TreeGrafter"/>
</dbReference>
<keyword evidence="4 7" id="KW-0238">DNA-binding</keyword>
<evidence type="ECO:0000256" key="5">
    <source>
        <dbReference type="ARBA" id="ARBA00023163"/>
    </source>
</evidence>
<accession>A0A4Y9M8A8</accession>
<dbReference type="GO" id="GO:0000156">
    <property type="term" value="F:phosphorelay response regulator activity"/>
    <property type="evidence" value="ECO:0007669"/>
    <property type="project" value="TreeGrafter"/>
</dbReference>
<dbReference type="SUPFAM" id="SSF46894">
    <property type="entry name" value="C-terminal effector domain of the bipartite response regulators"/>
    <property type="match status" value="1"/>
</dbReference>
<sequence length="221" mass="24272">MRILIVEDDKALVRGLSASLKAMGFAVDHEPDGAEAASIAISEPYSLVVLDLGLPNSSGFEVLRQVRASGSKVPIMILTARDATADKVRGLDLGADDYVRKPFDLSEFEARVRALVRRGQGRTDPLLTCGSLVINPAMGRATLGDKPLDLRRREMAVLKILMLHHDKLVPKDRLIAEVFGFDEPVGPNVLELYIARLRQKLGPDGPKIRTMRGLGYLLEKH</sequence>
<evidence type="ECO:0000256" key="7">
    <source>
        <dbReference type="PROSITE-ProRule" id="PRU01091"/>
    </source>
</evidence>
<dbReference type="InterPro" id="IPR011006">
    <property type="entry name" value="CheY-like_superfamily"/>
</dbReference>
<evidence type="ECO:0000259" key="8">
    <source>
        <dbReference type="PROSITE" id="PS50110"/>
    </source>
</evidence>
<dbReference type="SMART" id="SM00448">
    <property type="entry name" value="REC"/>
    <property type="match status" value="1"/>
</dbReference>
<dbReference type="EMBL" id="SPQT01000001">
    <property type="protein sequence ID" value="TFV51267.1"/>
    <property type="molecule type" value="Genomic_DNA"/>
</dbReference>
<evidence type="ECO:0000256" key="2">
    <source>
        <dbReference type="ARBA" id="ARBA00023012"/>
    </source>
</evidence>
<dbReference type="Proteomes" id="UP000297966">
    <property type="component" value="Unassembled WGS sequence"/>
</dbReference>
<dbReference type="Pfam" id="PF00072">
    <property type="entry name" value="Response_reg"/>
    <property type="match status" value="1"/>
</dbReference>
<name>A0A4Y9M8A8_9BRAD</name>
<gene>
    <name evidence="10" type="ORF">E4K65_04130</name>
</gene>
<keyword evidence="2" id="KW-0902">Two-component regulatory system</keyword>
<reference evidence="10 11" key="1">
    <citation type="submission" date="2019-03" db="EMBL/GenBank/DDBJ databases">
        <title>Bradyrhizobium diversity isolated from nodules of Chamaecrista fasciculata.</title>
        <authorList>
            <person name="Klepa M.S."/>
            <person name="Urquiaga M.O."/>
            <person name="Hungria M."/>
            <person name="Delamuta J.R."/>
        </authorList>
    </citation>
    <scope>NUCLEOTIDE SEQUENCE [LARGE SCALE GENOMIC DNA]</scope>
    <source>
        <strain evidence="10 11">CNPSo 3448</strain>
    </source>
</reference>
<dbReference type="AlphaFoldDB" id="A0A4Y9M8A8"/>
<dbReference type="SUPFAM" id="SSF52172">
    <property type="entry name" value="CheY-like"/>
    <property type="match status" value="1"/>
</dbReference>
<evidence type="ECO:0000313" key="10">
    <source>
        <dbReference type="EMBL" id="TFV51267.1"/>
    </source>
</evidence>
<dbReference type="GO" id="GO:0006355">
    <property type="term" value="P:regulation of DNA-templated transcription"/>
    <property type="evidence" value="ECO:0007669"/>
    <property type="project" value="InterPro"/>
</dbReference>
<proteinExistence type="predicted"/>
<dbReference type="PANTHER" id="PTHR48111">
    <property type="entry name" value="REGULATOR OF RPOS"/>
    <property type="match status" value="1"/>
</dbReference>
<dbReference type="Gene3D" id="3.40.50.2300">
    <property type="match status" value="1"/>
</dbReference>
<protein>
    <submittedName>
        <fullName evidence="10">Response regulator transcription factor</fullName>
    </submittedName>
</protein>
<comment type="caution">
    <text evidence="10">The sequence shown here is derived from an EMBL/GenBank/DDBJ whole genome shotgun (WGS) entry which is preliminary data.</text>
</comment>
<feature type="domain" description="Response regulatory" evidence="8">
    <location>
        <begin position="2"/>
        <end position="116"/>
    </location>
</feature>
<dbReference type="CDD" id="cd00383">
    <property type="entry name" value="trans_reg_C"/>
    <property type="match status" value="1"/>
</dbReference>
<dbReference type="PROSITE" id="PS50110">
    <property type="entry name" value="RESPONSE_REGULATORY"/>
    <property type="match status" value="1"/>
</dbReference>
<dbReference type="CDD" id="cd17624">
    <property type="entry name" value="REC_OmpR_PmrA-like"/>
    <property type="match status" value="1"/>
</dbReference>
<dbReference type="PROSITE" id="PS51755">
    <property type="entry name" value="OMPR_PHOB"/>
    <property type="match status" value="1"/>
</dbReference>
<dbReference type="GO" id="GO:0005829">
    <property type="term" value="C:cytosol"/>
    <property type="evidence" value="ECO:0007669"/>
    <property type="project" value="TreeGrafter"/>
</dbReference>
<dbReference type="Gene3D" id="6.10.250.690">
    <property type="match status" value="1"/>
</dbReference>
<dbReference type="SMART" id="SM00862">
    <property type="entry name" value="Trans_reg_C"/>
    <property type="match status" value="1"/>
</dbReference>
<dbReference type="InterPro" id="IPR016032">
    <property type="entry name" value="Sig_transdc_resp-reg_C-effctor"/>
</dbReference>
<evidence type="ECO:0000256" key="4">
    <source>
        <dbReference type="ARBA" id="ARBA00023125"/>
    </source>
</evidence>
<keyword evidence="11" id="KW-1185">Reference proteome</keyword>
<dbReference type="Pfam" id="PF00486">
    <property type="entry name" value="Trans_reg_C"/>
    <property type="match status" value="1"/>
</dbReference>
<keyword evidence="1 6" id="KW-0597">Phosphoprotein</keyword>
<dbReference type="InterPro" id="IPR001867">
    <property type="entry name" value="OmpR/PhoB-type_DNA-bd"/>
</dbReference>
<evidence type="ECO:0000259" key="9">
    <source>
        <dbReference type="PROSITE" id="PS51755"/>
    </source>
</evidence>
<dbReference type="PANTHER" id="PTHR48111:SF67">
    <property type="entry name" value="TRANSCRIPTIONAL REGULATORY PROTEIN TCTD"/>
    <property type="match status" value="1"/>
</dbReference>
<evidence type="ECO:0000313" key="11">
    <source>
        <dbReference type="Proteomes" id="UP000297966"/>
    </source>
</evidence>
<dbReference type="GO" id="GO:0000976">
    <property type="term" value="F:transcription cis-regulatory region binding"/>
    <property type="evidence" value="ECO:0007669"/>
    <property type="project" value="TreeGrafter"/>
</dbReference>
<dbReference type="InterPro" id="IPR039420">
    <property type="entry name" value="WalR-like"/>
</dbReference>
<feature type="DNA-binding region" description="OmpR/PhoB-type" evidence="7">
    <location>
        <begin position="124"/>
        <end position="220"/>
    </location>
</feature>
<feature type="modified residue" description="4-aspartylphosphate" evidence="6">
    <location>
        <position position="51"/>
    </location>
</feature>
<dbReference type="InterPro" id="IPR001789">
    <property type="entry name" value="Sig_transdc_resp-reg_receiver"/>
</dbReference>
<dbReference type="Gene3D" id="1.10.10.10">
    <property type="entry name" value="Winged helix-like DNA-binding domain superfamily/Winged helix DNA-binding domain"/>
    <property type="match status" value="1"/>
</dbReference>
<feature type="domain" description="OmpR/PhoB-type" evidence="9">
    <location>
        <begin position="124"/>
        <end position="220"/>
    </location>
</feature>
<evidence type="ECO:0000256" key="6">
    <source>
        <dbReference type="PROSITE-ProRule" id="PRU00169"/>
    </source>
</evidence>